<evidence type="ECO:0000256" key="2">
    <source>
        <dbReference type="ARBA" id="ARBA00022679"/>
    </source>
</evidence>
<organism evidence="9 10">
    <name type="scientific">Mesorhabditis spiculigera</name>
    <dbReference type="NCBI Taxonomy" id="96644"/>
    <lineage>
        <taxon>Eukaryota</taxon>
        <taxon>Metazoa</taxon>
        <taxon>Ecdysozoa</taxon>
        <taxon>Nematoda</taxon>
        <taxon>Chromadorea</taxon>
        <taxon>Rhabditida</taxon>
        <taxon>Rhabditina</taxon>
        <taxon>Rhabditomorpha</taxon>
        <taxon>Rhabditoidea</taxon>
        <taxon>Rhabditidae</taxon>
        <taxon>Mesorhabditinae</taxon>
        <taxon>Mesorhabditis</taxon>
    </lineage>
</organism>
<keyword evidence="4" id="KW-0677">Repeat</keyword>
<keyword evidence="3" id="KW-0479">Metal-binding</keyword>
<accession>A0AA36GEN0</accession>
<evidence type="ECO:0000313" key="9">
    <source>
        <dbReference type="EMBL" id="CAJ0585573.1"/>
    </source>
</evidence>
<reference evidence="9" key="1">
    <citation type="submission" date="2023-06" db="EMBL/GenBank/DDBJ databases">
        <authorList>
            <person name="Delattre M."/>
        </authorList>
    </citation>
    <scope>NUCLEOTIDE SEQUENCE</scope>
    <source>
        <strain evidence="9">AF72</strain>
    </source>
</reference>
<dbReference type="AlphaFoldDB" id="A0AA36GEN0"/>
<dbReference type="Proteomes" id="UP001177023">
    <property type="component" value="Unassembled WGS sequence"/>
</dbReference>
<dbReference type="CDD" id="cd20353">
    <property type="entry name" value="Rcat_RBR_RNF216"/>
    <property type="match status" value="1"/>
</dbReference>
<dbReference type="GO" id="GO:0016740">
    <property type="term" value="F:transferase activity"/>
    <property type="evidence" value="ECO:0007669"/>
    <property type="project" value="UniProtKB-KW"/>
</dbReference>
<dbReference type="GO" id="GO:0008270">
    <property type="term" value="F:zinc ion binding"/>
    <property type="evidence" value="ECO:0007669"/>
    <property type="project" value="UniProtKB-KW"/>
</dbReference>
<keyword evidence="7" id="KW-0862">Zinc</keyword>
<evidence type="ECO:0000256" key="4">
    <source>
        <dbReference type="ARBA" id="ARBA00022737"/>
    </source>
</evidence>
<dbReference type="Gene3D" id="1.20.120.1750">
    <property type="match status" value="1"/>
</dbReference>
<dbReference type="Pfam" id="PF26200">
    <property type="entry name" value="Rcat_RNF216"/>
    <property type="match status" value="1"/>
</dbReference>
<dbReference type="PANTHER" id="PTHR22770">
    <property type="entry name" value="UBIQUITIN CONJUGATING ENZYME 7 INTERACTING PROTEIN-RELATED"/>
    <property type="match status" value="1"/>
</dbReference>
<keyword evidence="5" id="KW-0863">Zinc-finger</keyword>
<evidence type="ECO:0000256" key="6">
    <source>
        <dbReference type="ARBA" id="ARBA00022786"/>
    </source>
</evidence>
<keyword evidence="2" id="KW-0808">Transferase</keyword>
<comment type="caution">
    <text evidence="9">The sequence shown here is derived from an EMBL/GenBank/DDBJ whole genome shotgun (WGS) entry which is preliminary data.</text>
</comment>
<name>A0AA36GEN0_9BILA</name>
<keyword evidence="6" id="KW-0833">Ubl conjugation pathway</keyword>
<protein>
    <recommendedName>
        <fullName evidence="8">RING-type domain-containing protein</fullName>
    </recommendedName>
</protein>
<dbReference type="EMBL" id="CATQJA010002706">
    <property type="protein sequence ID" value="CAJ0585573.1"/>
    <property type="molecule type" value="Genomic_DNA"/>
</dbReference>
<dbReference type="SUPFAM" id="SSF57850">
    <property type="entry name" value="RING/U-box"/>
    <property type="match status" value="1"/>
</dbReference>
<evidence type="ECO:0000256" key="3">
    <source>
        <dbReference type="ARBA" id="ARBA00022723"/>
    </source>
</evidence>
<keyword evidence="10" id="KW-1185">Reference proteome</keyword>
<dbReference type="PROSITE" id="PS51873">
    <property type="entry name" value="TRIAD"/>
    <property type="match status" value="1"/>
</dbReference>
<evidence type="ECO:0000256" key="7">
    <source>
        <dbReference type="ARBA" id="ARBA00022833"/>
    </source>
</evidence>
<comment type="pathway">
    <text evidence="1">Protein modification; protein ubiquitination.</text>
</comment>
<gene>
    <name evidence="9" type="ORF">MSPICULIGERA_LOCUS23587</name>
</gene>
<evidence type="ECO:0000256" key="5">
    <source>
        <dbReference type="ARBA" id="ARBA00022771"/>
    </source>
</evidence>
<dbReference type="InterPro" id="IPR051628">
    <property type="entry name" value="LUBAC_E3_Ligases"/>
</dbReference>
<evidence type="ECO:0000313" key="10">
    <source>
        <dbReference type="Proteomes" id="UP001177023"/>
    </source>
</evidence>
<feature type="non-terminal residue" evidence="9">
    <location>
        <position position="1"/>
    </location>
</feature>
<feature type="domain" description="RING-type" evidence="8">
    <location>
        <begin position="243"/>
        <end position="471"/>
    </location>
</feature>
<dbReference type="PANTHER" id="PTHR22770:SF47">
    <property type="entry name" value="E3 UBIQUITIN-PROTEIN LIGASE RNF216"/>
    <property type="match status" value="1"/>
</dbReference>
<dbReference type="InterPro" id="IPR047546">
    <property type="entry name" value="Rcat_RBR_RNF216"/>
</dbReference>
<evidence type="ECO:0000259" key="8">
    <source>
        <dbReference type="PROSITE" id="PS51873"/>
    </source>
</evidence>
<dbReference type="InterPro" id="IPR044066">
    <property type="entry name" value="TRIAD_supradom"/>
</dbReference>
<sequence length="504" mass="58283">MDRQNEAAMLEIAMEQSIITAANEARARAVEIWKREFPTLSEDTIRNYIHMDEGPLRAKFNELSQVLQGKRGTKVQRKIERPQRLAVPINLNIDFDKIHSEQMIEAVWSELVRRMSFVSNNPEQQRDEKDECSLSFFLRDSFVTVKMSAVNRLLKGDFYCSILILALTEMGLGDRLLKAQFLPNEVCLRGIDDIILNATETHQRRTEAQSVRRAKLPYFAEQMWDNFLQLKNFDYKNEMMNLTRFDCPVCFETFNRYDGIHCSQSDVDKEDPEFCHLFCEVCVRHHTLASMEEINFVDSVGVKCLQPGCKGHISLPRLLLILDAEEKATLEKQFTSAVLMNAGQKDFLRCAKCDFGFANIDDRDCIEILNCQNPACMFRQCRNCDRAYDGRHVGRTCAELANAQDAARKREEEELTRLMIRICPKCNREFVRDSGCNKMTCPCGVTQCYLCRASPIGYDHFKNGTCAQNTDDLQVQRRDEQLRQARIKAAAKDELLQEHAKRWE</sequence>
<proteinExistence type="predicted"/>
<evidence type="ECO:0000256" key="1">
    <source>
        <dbReference type="ARBA" id="ARBA00004906"/>
    </source>
</evidence>